<dbReference type="GO" id="GO:0005694">
    <property type="term" value="C:chromosome"/>
    <property type="evidence" value="ECO:0007669"/>
    <property type="project" value="TreeGrafter"/>
</dbReference>
<accession>A0A4Z0A0I7</accession>
<dbReference type="PANTHER" id="PTHR13710">
    <property type="entry name" value="DNA HELICASE RECQ FAMILY MEMBER"/>
    <property type="match status" value="1"/>
</dbReference>
<dbReference type="PANTHER" id="PTHR13710:SF105">
    <property type="entry name" value="ATP-DEPENDENT DNA HELICASE Q1"/>
    <property type="match status" value="1"/>
</dbReference>
<dbReference type="SUPFAM" id="SSF52540">
    <property type="entry name" value="P-loop containing nucleoside triphosphate hydrolases"/>
    <property type="match status" value="1"/>
</dbReference>
<feature type="domain" description="DEAD/DEAH-box helicase" evidence="7">
    <location>
        <begin position="12"/>
        <end position="136"/>
    </location>
</feature>
<dbReference type="GO" id="GO:0043138">
    <property type="term" value="F:3'-5' DNA helicase activity"/>
    <property type="evidence" value="ECO:0007669"/>
    <property type="project" value="UniProtKB-EC"/>
</dbReference>
<name>A0A4Z0A0I7_9AGAM</name>
<dbReference type="InterPro" id="IPR027417">
    <property type="entry name" value="P-loop_NTPase"/>
</dbReference>
<comment type="caution">
    <text evidence="8">The sequence shown here is derived from an EMBL/GenBank/DDBJ whole genome shotgun (WGS) entry which is preliminary data.</text>
</comment>
<dbReference type="OrthoDB" id="10261556at2759"/>
<evidence type="ECO:0000313" key="8">
    <source>
        <dbReference type="EMBL" id="TFY80646.1"/>
    </source>
</evidence>
<evidence type="ECO:0000256" key="5">
    <source>
        <dbReference type="ARBA" id="ARBA00034808"/>
    </source>
</evidence>
<comment type="similarity">
    <text evidence="1">Belongs to the helicase family. RecQ subfamily.</text>
</comment>
<keyword evidence="2" id="KW-0238">DNA-binding</keyword>
<dbReference type="Gene3D" id="3.40.50.300">
    <property type="entry name" value="P-loop containing nucleotide triphosphate hydrolases"/>
    <property type="match status" value="1"/>
</dbReference>
<dbReference type="GO" id="GO:0005524">
    <property type="term" value="F:ATP binding"/>
    <property type="evidence" value="ECO:0007669"/>
    <property type="project" value="InterPro"/>
</dbReference>
<dbReference type="InterPro" id="IPR011545">
    <property type="entry name" value="DEAD/DEAH_box_helicase_dom"/>
</dbReference>
<dbReference type="GO" id="GO:0003677">
    <property type="term" value="F:DNA binding"/>
    <property type="evidence" value="ECO:0007669"/>
    <property type="project" value="UniProtKB-KW"/>
</dbReference>
<gene>
    <name evidence="8" type="ORF">EWM64_g3363</name>
</gene>
<dbReference type="GO" id="GO:0009378">
    <property type="term" value="F:four-way junction helicase activity"/>
    <property type="evidence" value="ECO:0007669"/>
    <property type="project" value="TreeGrafter"/>
</dbReference>
<evidence type="ECO:0000256" key="6">
    <source>
        <dbReference type="SAM" id="MobiDB-lite"/>
    </source>
</evidence>
<dbReference type="GO" id="GO:0005737">
    <property type="term" value="C:cytoplasm"/>
    <property type="evidence" value="ECO:0007669"/>
    <property type="project" value="TreeGrafter"/>
</dbReference>
<dbReference type="EMBL" id="SFCI01000309">
    <property type="protein sequence ID" value="TFY80646.1"/>
    <property type="molecule type" value="Genomic_DNA"/>
</dbReference>
<dbReference type="EC" id="5.6.2.4" evidence="5"/>
<feature type="region of interest" description="Disordered" evidence="6">
    <location>
        <begin position="325"/>
        <end position="354"/>
    </location>
</feature>
<dbReference type="STRING" id="135208.A0A4Z0A0I7"/>
<reference evidence="8 9" key="1">
    <citation type="submission" date="2019-02" db="EMBL/GenBank/DDBJ databases">
        <title>Genome sequencing of the rare red list fungi Hericium alpestre (H. flagellum).</title>
        <authorList>
            <person name="Buettner E."/>
            <person name="Kellner H."/>
        </authorList>
    </citation>
    <scope>NUCLEOTIDE SEQUENCE [LARGE SCALE GENOMIC DNA]</scope>
    <source>
        <strain evidence="8 9">DSM 108284</strain>
    </source>
</reference>
<dbReference type="AlphaFoldDB" id="A0A4Z0A0I7"/>
<dbReference type="GO" id="GO:0000724">
    <property type="term" value="P:double-strand break repair via homologous recombination"/>
    <property type="evidence" value="ECO:0007669"/>
    <property type="project" value="TreeGrafter"/>
</dbReference>
<proteinExistence type="inferred from homology"/>
<evidence type="ECO:0000256" key="2">
    <source>
        <dbReference type="ARBA" id="ARBA00023125"/>
    </source>
</evidence>
<keyword evidence="3" id="KW-0413">Isomerase</keyword>
<comment type="catalytic activity">
    <reaction evidence="4">
        <text>Couples ATP hydrolysis with the unwinding of duplex DNA by translocating in the 3'-5' direction.</text>
        <dbReference type="EC" id="5.6.2.4"/>
    </reaction>
</comment>
<protein>
    <recommendedName>
        <fullName evidence="5">DNA 3'-5' helicase</fullName>
        <ecNumber evidence="5">5.6.2.4</ecNumber>
    </recommendedName>
</protein>
<evidence type="ECO:0000256" key="3">
    <source>
        <dbReference type="ARBA" id="ARBA00023235"/>
    </source>
</evidence>
<dbReference type="Proteomes" id="UP000298061">
    <property type="component" value="Unassembled WGS sequence"/>
</dbReference>
<evidence type="ECO:0000256" key="4">
    <source>
        <dbReference type="ARBA" id="ARBA00034617"/>
    </source>
</evidence>
<keyword evidence="9" id="KW-1185">Reference proteome</keyword>
<sequence>MPLLFRKQHIQIVFTPLNILGKQDVDQLACVGINAISITRETATYQNLKDIGDGYYQAVIVNPEILLQDGGQFEALWKNKPFVARLLSFIWDEAHCVKTWSEFRGHYKEASRLRYLIPRSIPFFLASATLPPPVLDDVMTILQIRHDQCEIIQRSNDRPNVHITVRKIQHPLTSHTDLSFLIPENWTPDQPVPPKFVVFFDNIPDSMAATDYLRSRLPEEYWEKVRWFNADMTGDYREDEVKKMLSGDTWGLCCTDSFGMRFGQGTRDLSLSAKAVFLVESKYFDEEKQKKAAAKTKRAEKAAATAKRKAEEDLERARKVAVVGSSDADRRALPAQSPQAVNEIGRAATLSKRA</sequence>
<organism evidence="8 9">
    <name type="scientific">Hericium alpestre</name>
    <dbReference type="NCBI Taxonomy" id="135208"/>
    <lineage>
        <taxon>Eukaryota</taxon>
        <taxon>Fungi</taxon>
        <taxon>Dikarya</taxon>
        <taxon>Basidiomycota</taxon>
        <taxon>Agaricomycotina</taxon>
        <taxon>Agaricomycetes</taxon>
        <taxon>Russulales</taxon>
        <taxon>Hericiaceae</taxon>
        <taxon>Hericium</taxon>
    </lineage>
</organism>
<evidence type="ECO:0000259" key="7">
    <source>
        <dbReference type="Pfam" id="PF00270"/>
    </source>
</evidence>
<evidence type="ECO:0000256" key="1">
    <source>
        <dbReference type="ARBA" id="ARBA00005446"/>
    </source>
</evidence>
<evidence type="ECO:0000313" key="9">
    <source>
        <dbReference type="Proteomes" id="UP000298061"/>
    </source>
</evidence>
<dbReference type="Pfam" id="PF00270">
    <property type="entry name" value="DEAD"/>
    <property type="match status" value="1"/>
</dbReference>